<evidence type="ECO:0000313" key="4">
    <source>
        <dbReference type="Proteomes" id="UP000348942"/>
    </source>
</evidence>
<sequence length="1221" mass="140342">MVNVTALIKFIKRLFVDLCWKLIQLNSEKPVFNSSKLPDLCPTDNAENCEEYIDRLNELLVNREVVKEVAITAPYSGGKSSFINTYMRLHPYHKYTCISLGAFSDDKPDKPEEGDVADINRVEKSIVQQILYKTDSENTPNSRFRKIIKSHPNYFNAFSSSICFVILGIFIAIMSYIPEYSLKHIFSEFLKDGAISTFSLVLIIYVTSILILSIKDAFKIFPKFNLSKFNPLKGEVAFEQRSNDSVFNIYLEEIIYYFSKTKSDVVFFEDLDRFERSEIFVQLKELNKLINDSADVKQSVRFIYALKDDVFKGASRTKFFDAIIPIIPVTNKSNSFPLLKRLLKDSGFENEFKDVYLRDIAVFVDDMRMLKNIVAEYGIYKPILQKNLPQIELQKLFSFIIYKNIYCDDFAELHSGNGKLASFFNDLKSLKSDFKSSVQDKVHLLEQNIIDSEQEHLQSIKELNVVYLSLAVTNINQLDSIEDNNIQSVTEPETFERLMIKNRVDTKNWNSHWGSAIMFADLVNGIEPPYATRKKNIENKNKSYRAKIELDIKKLKQQLTSIPHLSIKELIQQYDRLSVFEAINDDKLLIHLIEKGYIDEQYHLYISVFYEGNIAKSDMDFVMAVKSNEITESNKSLINCAEILKYFSEDEFRSLSFFNYTMLDYLLVKGDESILINVIEYVLKQQDNNIEVLYEANQELVNAKGFGRLIIDNWSDIWLSIISYENLTIEKRNELLIWLLLAVNSDELNEESSNVIKNYLDENESISNAIPTEKNDVTIIQGLFKYLQIEFQQINDCAKNTDFLKFIVKEELFVISQANLLVALNSLSNKVFSNTFSLSDIYEIDNTDLINLIENNIIAISHLIESGEIGIGNKVQYRNLLNNDQVDAKVKQKIIINEKCKINSLSEIYEETTLWGIFFQNNKIEASWGNVKDFIRSKSFDKSQLASFLNLPSVHFELLKKEADLSDEDERIFVDLLISKDIHLSSFEKLQAVVAGSFNEISLDNIVNDKLNSLILNGNISVTKSNYEELKEIDSELSCLLLEQGFDVFLTEIDLENFTFEEAGISFDFDELRILLNSAKLTVKQKNIIITELQEQLQNASAVILDAVISNLNETPFPKPKISPDLLDSLLRIGSSTEEKVTVYTNQIKNLEQDSQKGLLSLLGNDYHNIVITRSNTNIPDTPYNLNLVKELEKVGLISSFSYTESLLGNKQLKVNAKRKK</sequence>
<gene>
    <name evidence="3" type="ORF">GFB47_10140</name>
</gene>
<dbReference type="EMBL" id="CP045699">
    <property type="protein sequence ID" value="QGA65719.1"/>
    <property type="molecule type" value="Genomic_DNA"/>
</dbReference>
<dbReference type="InterPro" id="IPR048428">
    <property type="entry name" value="YobI-NTPase"/>
</dbReference>
<feature type="transmembrane region" description="Helical" evidence="1">
    <location>
        <begin position="153"/>
        <end position="174"/>
    </location>
</feature>
<dbReference type="RefSeq" id="WP_153447865.1">
    <property type="nucleotide sequence ID" value="NZ_CP045699.1"/>
</dbReference>
<dbReference type="Pfam" id="PF20693">
    <property type="entry name" value="YobI-ATPase"/>
    <property type="match status" value="1"/>
</dbReference>
<keyword evidence="1" id="KW-0472">Membrane</keyword>
<keyword evidence="1" id="KW-1133">Transmembrane helix</keyword>
<evidence type="ECO:0000259" key="2">
    <source>
        <dbReference type="Pfam" id="PF20693"/>
    </source>
</evidence>
<keyword evidence="1" id="KW-0812">Transmembrane</keyword>
<feature type="transmembrane region" description="Helical" evidence="1">
    <location>
        <begin position="194"/>
        <end position="214"/>
    </location>
</feature>
<dbReference type="Proteomes" id="UP000348942">
    <property type="component" value="Chromosome 1"/>
</dbReference>
<protein>
    <recommendedName>
        <fullName evidence="2">YobI-like P-loop NTPase domain-containing protein</fullName>
    </recommendedName>
</protein>
<keyword evidence="4" id="KW-1185">Reference proteome</keyword>
<feature type="domain" description="YobI-like P-loop NTPase" evidence="2">
    <location>
        <begin position="52"/>
        <end position="420"/>
    </location>
</feature>
<evidence type="ECO:0000256" key="1">
    <source>
        <dbReference type="SAM" id="Phobius"/>
    </source>
</evidence>
<evidence type="ECO:0000313" key="3">
    <source>
        <dbReference type="EMBL" id="QGA65719.1"/>
    </source>
</evidence>
<accession>A0A5Q0TJT7</accession>
<dbReference type="AlphaFoldDB" id="A0A5Q0TJT7"/>
<organism evidence="3 4">
    <name type="scientific">Vibrio algicola</name>
    <dbReference type="NCBI Taxonomy" id="2662262"/>
    <lineage>
        <taxon>Bacteria</taxon>
        <taxon>Pseudomonadati</taxon>
        <taxon>Pseudomonadota</taxon>
        <taxon>Gammaproteobacteria</taxon>
        <taxon>Vibrionales</taxon>
        <taxon>Vibrionaceae</taxon>
        <taxon>Vibrio</taxon>
    </lineage>
</organism>
<proteinExistence type="predicted"/>
<reference evidence="3 4" key="1">
    <citation type="submission" date="2019-10" db="EMBL/GenBank/DDBJ databases">
        <title>Vibrio sp. nov., isolated from Coralline algae surface.</title>
        <authorList>
            <person name="Geng Y."/>
            <person name="Zhang X."/>
        </authorList>
    </citation>
    <scope>NUCLEOTIDE SEQUENCE [LARGE SCALE GENOMIC DNA]</scope>
    <source>
        <strain evidence="3 4">SM1977</strain>
    </source>
</reference>
<name>A0A5Q0TJT7_9VIBR</name>